<dbReference type="EMBL" id="NKHU02000040">
    <property type="protein sequence ID" value="RHZ61982.1"/>
    <property type="molecule type" value="Genomic_DNA"/>
</dbReference>
<evidence type="ECO:0000256" key="1">
    <source>
        <dbReference type="SAM" id="SignalP"/>
    </source>
</evidence>
<dbReference type="OrthoDB" id="3497702at2759"/>
<dbReference type="Proteomes" id="UP000215305">
    <property type="component" value="Unassembled WGS sequence"/>
</dbReference>
<protein>
    <submittedName>
        <fullName evidence="2">Uncharacterized protein</fullName>
    </submittedName>
</protein>
<organism evidence="2 3">
    <name type="scientific">Aspergillus thermomutatus</name>
    <name type="common">Neosartorya pseudofischeri</name>
    <dbReference type="NCBI Taxonomy" id="41047"/>
    <lineage>
        <taxon>Eukaryota</taxon>
        <taxon>Fungi</taxon>
        <taxon>Dikarya</taxon>
        <taxon>Ascomycota</taxon>
        <taxon>Pezizomycotina</taxon>
        <taxon>Eurotiomycetes</taxon>
        <taxon>Eurotiomycetidae</taxon>
        <taxon>Eurotiales</taxon>
        <taxon>Aspergillaceae</taxon>
        <taxon>Aspergillus</taxon>
        <taxon>Aspergillus subgen. Fumigati</taxon>
    </lineage>
</organism>
<keyword evidence="1" id="KW-0732">Signal</keyword>
<reference evidence="2" key="1">
    <citation type="submission" date="2018-08" db="EMBL/GenBank/DDBJ databases">
        <title>Draft genome sequence of azole-resistant Aspergillus thermomutatus (Neosartorya pseudofischeri) strain HMR AF 39, isolated from a human nasal aspirate.</title>
        <authorList>
            <person name="Parent-Michaud M."/>
            <person name="Dufresne P.J."/>
            <person name="Fournier E."/>
            <person name="Martineau C."/>
            <person name="Moreira S."/>
            <person name="Perkins V."/>
            <person name="De Repentigny L."/>
            <person name="Dufresne S.F."/>
        </authorList>
    </citation>
    <scope>NUCLEOTIDE SEQUENCE [LARGE SCALE GENOMIC DNA]</scope>
    <source>
        <strain evidence="2">HMR AF 39</strain>
    </source>
</reference>
<dbReference type="VEuPathDB" id="FungiDB:CDV56_101782"/>
<dbReference type="RefSeq" id="XP_026616585.1">
    <property type="nucleotide sequence ID" value="XM_026755401.1"/>
</dbReference>
<proteinExistence type="predicted"/>
<feature type="signal peptide" evidence="1">
    <location>
        <begin position="1"/>
        <end position="20"/>
    </location>
</feature>
<feature type="chain" id="PRO_5017328672" evidence="1">
    <location>
        <begin position="21"/>
        <end position="124"/>
    </location>
</feature>
<sequence>MKISTNIALVLAFLTTSISANPSAETRVVTVQLANDQSGANADVTIPANGVKHTIESLWGKTAVAQKGVVYASSAQLTAFQQSTSCRIFGPGVDVTLNAMHTWSWLSGGKVVDLQAASLVCKDT</sequence>
<gene>
    <name evidence="2" type="ORF">CDV56_101782</name>
</gene>
<dbReference type="AlphaFoldDB" id="A0A397HFY0"/>
<accession>A0A397HFY0</accession>
<evidence type="ECO:0000313" key="3">
    <source>
        <dbReference type="Proteomes" id="UP000215305"/>
    </source>
</evidence>
<comment type="caution">
    <text evidence="2">The sequence shown here is derived from an EMBL/GenBank/DDBJ whole genome shotgun (WGS) entry which is preliminary data.</text>
</comment>
<keyword evidence="3" id="KW-1185">Reference proteome</keyword>
<name>A0A397HFY0_ASPTH</name>
<evidence type="ECO:0000313" key="2">
    <source>
        <dbReference type="EMBL" id="RHZ61982.1"/>
    </source>
</evidence>
<dbReference type="GeneID" id="38123756"/>